<name>A0AAW0DJ03_9AGAR</name>
<organism evidence="2 3">
    <name type="scientific">Favolaschia claudopus</name>
    <dbReference type="NCBI Taxonomy" id="2862362"/>
    <lineage>
        <taxon>Eukaryota</taxon>
        <taxon>Fungi</taxon>
        <taxon>Dikarya</taxon>
        <taxon>Basidiomycota</taxon>
        <taxon>Agaricomycotina</taxon>
        <taxon>Agaricomycetes</taxon>
        <taxon>Agaricomycetidae</taxon>
        <taxon>Agaricales</taxon>
        <taxon>Marasmiineae</taxon>
        <taxon>Mycenaceae</taxon>
        <taxon>Favolaschia</taxon>
    </lineage>
</organism>
<feature type="region of interest" description="Disordered" evidence="1">
    <location>
        <begin position="1"/>
        <end position="125"/>
    </location>
</feature>
<keyword evidence="3" id="KW-1185">Reference proteome</keyword>
<protein>
    <submittedName>
        <fullName evidence="2">Uncharacterized protein</fullName>
    </submittedName>
</protein>
<reference evidence="2 3" key="1">
    <citation type="journal article" date="2024" name="J Genomics">
        <title>Draft genome sequencing and assembly of Favolaschia claudopus CIRM-BRFM 2984 isolated from oak limbs.</title>
        <authorList>
            <person name="Navarro D."/>
            <person name="Drula E."/>
            <person name="Chaduli D."/>
            <person name="Cazenave R."/>
            <person name="Ahrendt S."/>
            <person name="Wang J."/>
            <person name="Lipzen A."/>
            <person name="Daum C."/>
            <person name="Barry K."/>
            <person name="Grigoriev I.V."/>
            <person name="Favel A."/>
            <person name="Rosso M.N."/>
            <person name="Martin F."/>
        </authorList>
    </citation>
    <scope>NUCLEOTIDE SEQUENCE [LARGE SCALE GENOMIC DNA]</scope>
    <source>
        <strain evidence="2 3">CIRM-BRFM 2984</strain>
    </source>
</reference>
<evidence type="ECO:0000313" key="2">
    <source>
        <dbReference type="EMBL" id="KAK7051822.1"/>
    </source>
</evidence>
<gene>
    <name evidence="2" type="ORF">R3P38DRAFT_3172138</name>
</gene>
<feature type="compositionally biased region" description="Polar residues" evidence="1">
    <location>
        <begin position="1"/>
        <end position="13"/>
    </location>
</feature>
<feature type="compositionally biased region" description="Low complexity" evidence="1">
    <location>
        <begin position="105"/>
        <end position="118"/>
    </location>
</feature>
<evidence type="ECO:0000256" key="1">
    <source>
        <dbReference type="SAM" id="MobiDB-lite"/>
    </source>
</evidence>
<dbReference type="Proteomes" id="UP001362999">
    <property type="component" value="Unassembled WGS sequence"/>
</dbReference>
<proteinExistence type="predicted"/>
<dbReference type="AlphaFoldDB" id="A0AAW0DJ03"/>
<evidence type="ECO:0000313" key="3">
    <source>
        <dbReference type="Proteomes" id="UP001362999"/>
    </source>
</evidence>
<dbReference type="EMBL" id="JAWWNJ010000007">
    <property type="protein sequence ID" value="KAK7051822.1"/>
    <property type="molecule type" value="Genomic_DNA"/>
</dbReference>
<feature type="compositionally biased region" description="Pro residues" evidence="1">
    <location>
        <begin position="65"/>
        <end position="78"/>
    </location>
</feature>
<accession>A0AAW0DJ03</accession>
<comment type="caution">
    <text evidence="2">The sequence shown here is derived from an EMBL/GenBank/DDBJ whole genome shotgun (WGS) entry which is preliminary data.</text>
</comment>
<sequence length="160" mass="17195">MTPTPAVSPTSSIPALFHTPPSRMRTLRTSKIPAKPCTSNHTAAALHSCAARPEFGHERTTQASFPPPPRPDPAPRIPPLKLAPYKSLQGPNALQERARLSHAHSTPALPTPSTTPTRGTRKRTAQFTDLPSARYAQAPGRLNHKILELASARAVELGIT</sequence>